<dbReference type="PANTHER" id="PTHR43537:SF45">
    <property type="entry name" value="GNTR FAMILY REGULATORY PROTEIN"/>
    <property type="match status" value="1"/>
</dbReference>
<proteinExistence type="predicted"/>
<keyword evidence="3" id="KW-0804">Transcription</keyword>
<evidence type="ECO:0000313" key="6">
    <source>
        <dbReference type="EMBL" id="MBL1110922.1"/>
    </source>
</evidence>
<keyword evidence="2" id="KW-0238">DNA-binding</keyword>
<evidence type="ECO:0000313" key="7">
    <source>
        <dbReference type="Proteomes" id="UP000621510"/>
    </source>
</evidence>
<accession>A0ABS1PEX2</accession>
<dbReference type="CDD" id="cd07377">
    <property type="entry name" value="WHTH_GntR"/>
    <property type="match status" value="1"/>
</dbReference>
<evidence type="ECO:0000256" key="2">
    <source>
        <dbReference type="ARBA" id="ARBA00023125"/>
    </source>
</evidence>
<dbReference type="Proteomes" id="UP000621510">
    <property type="component" value="Unassembled WGS sequence"/>
</dbReference>
<dbReference type="InterPro" id="IPR000524">
    <property type="entry name" value="Tscrpt_reg_HTH_GntR"/>
</dbReference>
<evidence type="ECO:0000256" key="4">
    <source>
        <dbReference type="SAM" id="MobiDB-lite"/>
    </source>
</evidence>
<dbReference type="SMART" id="SM00345">
    <property type="entry name" value="HTH_GNTR"/>
    <property type="match status" value="1"/>
</dbReference>
<gene>
    <name evidence="6" type="ORF">JK364_00610</name>
</gene>
<evidence type="ECO:0000256" key="3">
    <source>
        <dbReference type="ARBA" id="ARBA00023163"/>
    </source>
</evidence>
<dbReference type="PROSITE" id="PS50949">
    <property type="entry name" value="HTH_GNTR"/>
    <property type="match status" value="1"/>
</dbReference>
<keyword evidence="1" id="KW-0805">Transcription regulation</keyword>
<dbReference type="Gene3D" id="1.20.120.530">
    <property type="entry name" value="GntR ligand-binding domain-like"/>
    <property type="match status" value="1"/>
</dbReference>
<name>A0ABS1PEX2_9ACTN</name>
<evidence type="ECO:0000256" key="1">
    <source>
        <dbReference type="ARBA" id="ARBA00023015"/>
    </source>
</evidence>
<dbReference type="InterPro" id="IPR036388">
    <property type="entry name" value="WH-like_DNA-bd_sf"/>
</dbReference>
<organism evidence="6 7">
    <name type="scientific">Streptomyces endocoffeicus</name>
    <dbReference type="NCBI Taxonomy" id="2898945"/>
    <lineage>
        <taxon>Bacteria</taxon>
        <taxon>Bacillati</taxon>
        <taxon>Actinomycetota</taxon>
        <taxon>Actinomycetes</taxon>
        <taxon>Kitasatosporales</taxon>
        <taxon>Streptomycetaceae</taxon>
        <taxon>Streptomyces</taxon>
    </lineage>
</organism>
<dbReference type="SUPFAM" id="SSF48008">
    <property type="entry name" value="GntR ligand-binding domain-like"/>
    <property type="match status" value="1"/>
</dbReference>
<dbReference type="EMBL" id="JAERRG010000001">
    <property type="protein sequence ID" value="MBL1110922.1"/>
    <property type="molecule type" value="Genomic_DNA"/>
</dbReference>
<feature type="region of interest" description="Disordered" evidence="4">
    <location>
        <begin position="290"/>
        <end position="317"/>
    </location>
</feature>
<dbReference type="Gene3D" id="1.10.10.10">
    <property type="entry name" value="Winged helix-like DNA-binding domain superfamily/Winged helix DNA-binding domain"/>
    <property type="match status" value="1"/>
</dbReference>
<feature type="domain" description="HTH gntR-type" evidence="5">
    <location>
        <begin position="84"/>
        <end position="151"/>
    </location>
</feature>
<sequence length="317" mass="34531">MPGVGPHSPQSACLNGVDGTASRAAQSAVSVLLSHHYSRVTGYRPPVAGKTLRCIQVGATSRRDEEMNGEPMAPDALAGPLQRTNLREQVLALVRQALVSGEIRPGDIYSAAALATRLGVSSSPVREAMLTLVNEGLMEPVRNRGYRVIPMSEHDLDEVYTMRLLLEVPGTLQAAANAQPEDLTRLTVIADEIAKTAREGDVVGFLEADRRFHLGLLQLCGNRRLVATVAAMRDQTRLYGLDALAERGVLDNSAHEHHHMLEAIARDDMDSLENLIRHHLLHVRSDWARPDSVSPARDRRPRAGGKHDIRGTSAIEG</sequence>
<evidence type="ECO:0000259" key="5">
    <source>
        <dbReference type="PROSITE" id="PS50949"/>
    </source>
</evidence>
<dbReference type="InterPro" id="IPR036390">
    <property type="entry name" value="WH_DNA-bd_sf"/>
</dbReference>
<dbReference type="Pfam" id="PF00392">
    <property type="entry name" value="GntR"/>
    <property type="match status" value="1"/>
</dbReference>
<dbReference type="Pfam" id="PF07729">
    <property type="entry name" value="FCD"/>
    <property type="match status" value="1"/>
</dbReference>
<protein>
    <submittedName>
        <fullName evidence="6">GntR family transcriptional regulator</fullName>
    </submittedName>
</protein>
<dbReference type="PANTHER" id="PTHR43537">
    <property type="entry name" value="TRANSCRIPTIONAL REGULATOR, GNTR FAMILY"/>
    <property type="match status" value="1"/>
</dbReference>
<dbReference type="InterPro" id="IPR011711">
    <property type="entry name" value="GntR_C"/>
</dbReference>
<dbReference type="SUPFAM" id="SSF46785">
    <property type="entry name" value="Winged helix' DNA-binding domain"/>
    <property type="match status" value="1"/>
</dbReference>
<dbReference type="SMART" id="SM00895">
    <property type="entry name" value="FCD"/>
    <property type="match status" value="1"/>
</dbReference>
<keyword evidence="7" id="KW-1185">Reference proteome</keyword>
<comment type="caution">
    <text evidence="6">The sequence shown here is derived from an EMBL/GenBank/DDBJ whole genome shotgun (WGS) entry which is preliminary data.</text>
</comment>
<dbReference type="InterPro" id="IPR008920">
    <property type="entry name" value="TF_FadR/GntR_C"/>
</dbReference>
<reference evidence="6 7" key="1">
    <citation type="submission" date="2021-01" db="EMBL/GenBank/DDBJ databases">
        <title>WGS of actinomycetes isolated from Thailand.</title>
        <authorList>
            <person name="Thawai C."/>
        </authorList>
    </citation>
    <scope>NUCLEOTIDE SEQUENCE [LARGE SCALE GENOMIC DNA]</scope>
    <source>
        <strain evidence="6 7">CA3R110</strain>
    </source>
</reference>